<dbReference type="InParanoid" id="C5M1I2"/>
<organism evidence="3">
    <name type="scientific">Perkinsus marinus (strain ATCC 50983 / TXsc)</name>
    <dbReference type="NCBI Taxonomy" id="423536"/>
    <lineage>
        <taxon>Eukaryota</taxon>
        <taxon>Sar</taxon>
        <taxon>Alveolata</taxon>
        <taxon>Perkinsozoa</taxon>
        <taxon>Perkinsea</taxon>
        <taxon>Perkinsida</taxon>
        <taxon>Perkinsidae</taxon>
        <taxon>Perkinsus</taxon>
    </lineage>
</organism>
<proteinExistence type="predicted"/>
<evidence type="ECO:0000256" key="1">
    <source>
        <dbReference type="SAM" id="MobiDB-lite"/>
    </source>
</evidence>
<dbReference type="GeneID" id="9053505"/>
<feature type="compositionally biased region" description="Basic and acidic residues" evidence="1">
    <location>
        <begin position="53"/>
        <end position="63"/>
    </location>
</feature>
<feature type="non-terminal residue" evidence="2">
    <location>
        <position position="1"/>
    </location>
</feature>
<dbReference type="EMBL" id="GG687448">
    <property type="protein sequence ID" value="EEQ97160.1"/>
    <property type="molecule type" value="Genomic_DNA"/>
</dbReference>
<dbReference type="RefSeq" id="XP_002764443.1">
    <property type="nucleotide sequence ID" value="XM_002764397.1"/>
</dbReference>
<keyword evidence="3" id="KW-1185">Reference proteome</keyword>
<accession>C5M1I2</accession>
<evidence type="ECO:0000313" key="2">
    <source>
        <dbReference type="EMBL" id="EEQ97160.1"/>
    </source>
</evidence>
<dbReference type="Proteomes" id="UP000007800">
    <property type="component" value="Unassembled WGS sequence"/>
</dbReference>
<protein>
    <submittedName>
        <fullName evidence="2">Uncharacterized protein</fullName>
    </submittedName>
</protein>
<reference evidence="2 3" key="1">
    <citation type="submission" date="2008-07" db="EMBL/GenBank/DDBJ databases">
        <authorList>
            <person name="El-Sayed N."/>
            <person name="Caler E."/>
            <person name="Inman J."/>
            <person name="Amedeo P."/>
            <person name="Hass B."/>
            <person name="Wortman J."/>
        </authorList>
    </citation>
    <scope>NUCLEOTIDE SEQUENCE [LARGE SCALE GENOMIC DNA]</scope>
    <source>
        <strain evidence="3">ATCC 50983 / TXsc</strain>
    </source>
</reference>
<gene>
    <name evidence="2" type="ORF">Pmar_PMAR023125</name>
</gene>
<evidence type="ECO:0000313" key="3">
    <source>
        <dbReference type="Proteomes" id="UP000007800"/>
    </source>
</evidence>
<feature type="region of interest" description="Disordered" evidence="1">
    <location>
        <begin position="34"/>
        <end position="90"/>
    </location>
</feature>
<dbReference type="AlphaFoldDB" id="C5M1I2"/>
<sequence>RYKLRCVPRTQYYSPMLYSKNAPPQKQVIAHAAQILPRQTSHHSGGRGQLHNMRHDRSNDHPENGGAKVSRSERPDLLSTGVSQEKTQKGTACLTEPWYTQRVKTVS</sequence>
<name>C5M1I2_PERM5</name>